<protein>
    <submittedName>
        <fullName evidence="2">Uncharacterized protein</fullName>
    </submittedName>
</protein>
<reference evidence="2" key="1">
    <citation type="submission" date="2023-03" db="EMBL/GenBank/DDBJ databases">
        <title>Chromosome-level genomes of two armyworms, Mythimna separata and Mythimna loreyi, provide insights into the biosynthesis and reception of sex pheromones.</title>
        <authorList>
            <person name="Zhao H."/>
        </authorList>
    </citation>
    <scope>NUCLEOTIDE SEQUENCE</scope>
    <source>
        <strain evidence="2">BeijingLab</strain>
        <tissue evidence="2">Pupa</tissue>
    </source>
</reference>
<evidence type="ECO:0000313" key="2">
    <source>
        <dbReference type="EMBL" id="KAJ8725003.1"/>
    </source>
</evidence>
<dbReference type="AlphaFoldDB" id="A0AAD7YR19"/>
<dbReference type="Proteomes" id="UP001231518">
    <property type="component" value="Chromosome 7"/>
</dbReference>
<name>A0AAD7YR19_MYTSE</name>
<evidence type="ECO:0000313" key="3">
    <source>
        <dbReference type="Proteomes" id="UP001231518"/>
    </source>
</evidence>
<evidence type="ECO:0000256" key="1">
    <source>
        <dbReference type="SAM" id="MobiDB-lite"/>
    </source>
</evidence>
<dbReference type="EMBL" id="JARGEI010000010">
    <property type="protein sequence ID" value="KAJ8725003.1"/>
    <property type="molecule type" value="Genomic_DNA"/>
</dbReference>
<accession>A0AAD7YR19</accession>
<feature type="region of interest" description="Disordered" evidence="1">
    <location>
        <begin position="1"/>
        <end position="35"/>
    </location>
</feature>
<comment type="caution">
    <text evidence="2">The sequence shown here is derived from an EMBL/GenBank/DDBJ whole genome shotgun (WGS) entry which is preliminary data.</text>
</comment>
<gene>
    <name evidence="2" type="ORF">PYW07_015961</name>
</gene>
<feature type="compositionally biased region" description="Gly residues" evidence="1">
    <location>
        <begin position="22"/>
        <end position="35"/>
    </location>
</feature>
<sequence>MVGNEGGGDNPPTSHKRPRPEAGGGGTEMDCGDGGGGERFDYSPYIKPDYKRLYPENATYTEFKVFIEATNNKDRVGNKSPIYLNHIFSSEIKGVTAIQRINANKIAVIFKQYNTANNFINNTTFLNKHEFKAFIPAAQIEKTGIIRFVPANISNRELYTKLSSIYEIIAIRRFTKKVGQQRLPLQTVSITFLSNILPDNVQYDLFSYRVFEYVPPLQQCFRCFKFNHSARICNGKQRCSICGGEHLYKECDKPTEICCVNCSGPHLAISRLCPIKMKKILEKKNKITYASATMTKQLNNDIEFPPLSPPKIDSVHKPVNKPVHAFVNKPVSVNKPVHNVNKSKVVPPKEDIKAQIVANNDVLMALVQTLVELGNKGDNTPTTMNSIREALLKNLK</sequence>
<organism evidence="2 3">
    <name type="scientific">Mythimna separata</name>
    <name type="common">Oriental armyworm</name>
    <name type="synonym">Pseudaletia separata</name>
    <dbReference type="NCBI Taxonomy" id="271217"/>
    <lineage>
        <taxon>Eukaryota</taxon>
        <taxon>Metazoa</taxon>
        <taxon>Ecdysozoa</taxon>
        <taxon>Arthropoda</taxon>
        <taxon>Hexapoda</taxon>
        <taxon>Insecta</taxon>
        <taxon>Pterygota</taxon>
        <taxon>Neoptera</taxon>
        <taxon>Endopterygota</taxon>
        <taxon>Lepidoptera</taxon>
        <taxon>Glossata</taxon>
        <taxon>Ditrysia</taxon>
        <taxon>Noctuoidea</taxon>
        <taxon>Noctuidae</taxon>
        <taxon>Noctuinae</taxon>
        <taxon>Hadenini</taxon>
        <taxon>Mythimna</taxon>
    </lineage>
</organism>
<keyword evidence="3" id="KW-1185">Reference proteome</keyword>
<proteinExistence type="predicted"/>